<gene>
    <name evidence="7" type="ORF">K461DRAFT_283127</name>
</gene>
<comment type="subcellular location">
    <subcellularLocation>
        <location evidence="1">Membrane</location>
        <topology evidence="1">Multi-pass membrane protein</topology>
    </subcellularLocation>
</comment>
<keyword evidence="3 6" id="KW-1133">Transmembrane helix</keyword>
<protein>
    <recommendedName>
        <fullName evidence="9">Magnesium and cobalt transporter CorA</fullName>
    </recommendedName>
</protein>
<evidence type="ECO:0000256" key="5">
    <source>
        <dbReference type="SAM" id="MobiDB-lite"/>
    </source>
</evidence>
<evidence type="ECO:0000313" key="8">
    <source>
        <dbReference type="Proteomes" id="UP000799439"/>
    </source>
</evidence>
<dbReference type="SUPFAM" id="SSF144083">
    <property type="entry name" value="Magnesium transport protein CorA, transmembrane region"/>
    <property type="match status" value="1"/>
</dbReference>
<accession>A0A9P4MFL0</accession>
<name>A0A9P4MFL0_9PEZI</name>
<dbReference type="GO" id="GO:0016020">
    <property type="term" value="C:membrane"/>
    <property type="evidence" value="ECO:0007669"/>
    <property type="project" value="UniProtKB-SubCell"/>
</dbReference>
<dbReference type="InterPro" id="IPR045863">
    <property type="entry name" value="CorA_TM1_TM2"/>
</dbReference>
<dbReference type="AlphaFoldDB" id="A0A9P4MFL0"/>
<keyword evidence="2 6" id="KW-0812">Transmembrane</keyword>
<evidence type="ECO:0000256" key="1">
    <source>
        <dbReference type="ARBA" id="ARBA00004141"/>
    </source>
</evidence>
<evidence type="ECO:0000313" key="7">
    <source>
        <dbReference type="EMBL" id="KAF2148034.1"/>
    </source>
</evidence>
<evidence type="ECO:0000256" key="2">
    <source>
        <dbReference type="ARBA" id="ARBA00022692"/>
    </source>
</evidence>
<dbReference type="OrthoDB" id="2830640at2759"/>
<proteinExistence type="predicted"/>
<dbReference type="Pfam" id="PF01544">
    <property type="entry name" value="CorA"/>
    <property type="match status" value="1"/>
</dbReference>
<evidence type="ECO:0008006" key="9">
    <source>
        <dbReference type="Google" id="ProtNLM"/>
    </source>
</evidence>
<sequence length="456" mass="53329">MDESRFYDFPFHTSYGTHIFYLPSAELIGSAPLNNSYGRLRADLERRMLVPPLFWQRLGWDSNGFFVTKEAEFTGRNAQISTSRFLVKELEESVDDGLSFRTTSKPIWEDVTPRYRWRYMGFHAMWMPATEEILSSLFLFCFDTDEDLSQIAYGDRLIDMLQKHFMSSFKSPHDHILLSDPFVVQIRLIEFVVQLFDSTVWKFREPLRQMEQSRNPAYTRTWLCQELATRRPSKSTQGPQDEVGPEILERKQPQEKIPTRKERLQQYYYTHELSRHLIHVIETLDVAHATASLVLDEYRGYLSRTDPQNRTALNATSQLKLQLLQLQNLRYRAISDEKRLDAQMKLIFHFVDLDDVQISTQILEDTKQLLEESRKDDREITQFLTRLSIAFLPPTFTSGFFGMNFFTFGKGDLWIYFVVTVPLMVMAVLWGQGMAGLRGGMRKRKEIRQTAGGVTA</sequence>
<keyword evidence="4 6" id="KW-0472">Membrane</keyword>
<feature type="transmembrane region" description="Helical" evidence="6">
    <location>
        <begin position="413"/>
        <end position="435"/>
    </location>
</feature>
<evidence type="ECO:0000256" key="4">
    <source>
        <dbReference type="ARBA" id="ARBA00023136"/>
    </source>
</evidence>
<dbReference type="Gene3D" id="1.20.58.340">
    <property type="entry name" value="Magnesium transport protein CorA, transmembrane region"/>
    <property type="match status" value="1"/>
</dbReference>
<evidence type="ECO:0000256" key="6">
    <source>
        <dbReference type="SAM" id="Phobius"/>
    </source>
</evidence>
<reference evidence="7" key="1">
    <citation type="journal article" date="2020" name="Stud. Mycol.">
        <title>101 Dothideomycetes genomes: a test case for predicting lifestyles and emergence of pathogens.</title>
        <authorList>
            <person name="Haridas S."/>
            <person name="Albert R."/>
            <person name="Binder M."/>
            <person name="Bloem J."/>
            <person name="Labutti K."/>
            <person name="Salamov A."/>
            <person name="Andreopoulos B."/>
            <person name="Baker S."/>
            <person name="Barry K."/>
            <person name="Bills G."/>
            <person name="Bluhm B."/>
            <person name="Cannon C."/>
            <person name="Castanera R."/>
            <person name="Culley D."/>
            <person name="Daum C."/>
            <person name="Ezra D."/>
            <person name="Gonzalez J."/>
            <person name="Henrissat B."/>
            <person name="Kuo A."/>
            <person name="Liang C."/>
            <person name="Lipzen A."/>
            <person name="Lutzoni F."/>
            <person name="Magnuson J."/>
            <person name="Mondo S."/>
            <person name="Nolan M."/>
            <person name="Ohm R."/>
            <person name="Pangilinan J."/>
            <person name="Park H.-J."/>
            <person name="Ramirez L."/>
            <person name="Alfaro M."/>
            <person name="Sun H."/>
            <person name="Tritt A."/>
            <person name="Yoshinaga Y."/>
            <person name="Zwiers L.-H."/>
            <person name="Turgeon B."/>
            <person name="Goodwin S."/>
            <person name="Spatafora J."/>
            <person name="Crous P."/>
            <person name="Grigoriev I."/>
        </authorList>
    </citation>
    <scope>NUCLEOTIDE SEQUENCE</scope>
    <source>
        <strain evidence="7">CBS 260.36</strain>
    </source>
</reference>
<evidence type="ECO:0000256" key="3">
    <source>
        <dbReference type="ARBA" id="ARBA00022989"/>
    </source>
</evidence>
<comment type="caution">
    <text evidence="7">The sequence shown here is derived from an EMBL/GenBank/DDBJ whole genome shotgun (WGS) entry which is preliminary data.</text>
</comment>
<dbReference type="Proteomes" id="UP000799439">
    <property type="component" value="Unassembled WGS sequence"/>
</dbReference>
<keyword evidence="8" id="KW-1185">Reference proteome</keyword>
<feature type="region of interest" description="Disordered" evidence="5">
    <location>
        <begin position="229"/>
        <end position="255"/>
    </location>
</feature>
<dbReference type="EMBL" id="ML996094">
    <property type="protein sequence ID" value="KAF2148034.1"/>
    <property type="molecule type" value="Genomic_DNA"/>
</dbReference>
<organism evidence="7 8">
    <name type="scientific">Myriangium duriaei CBS 260.36</name>
    <dbReference type="NCBI Taxonomy" id="1168546"/>
    <lineage>
        <taxon>Eukaryota</taxon>
        <taxon>Fungi</taxon>
        <taxon>Dikarya</taxon>
        <taxon>Ascomycota</taxon>
        <taxon>Pezizomycotina</taxon>
        <taxon>Dothideomycetes</taxon>
        <taxon>Dothideomycetidae</taxon>
        <taxon>Myriangiales</taxon>
        <taxon>Myriangiaceae</taxon>
        <taxon>Myriangium</taxon>
    </lineage>
</organism>
<dbReference type="InterPro" id="IPR002523">
    <property type="entry name" value="MgTranspt_CorA/ZnTranspt_ZntB"/>
</dbReference>